<dbReference type="EMBL" id="JBDFQZ010000009">
    <property type="protein sequence ID" value="KAK9689227.1"/>
    <property type="molecule type" value="Genomic_DNA"/>
</dbReference>
<dbReference type="PANTHER" id="PTHR33227">
    <property type="entry name" value="STIGMA-SPECIFIC STIG1-LIKE PROTEIN 3"/>
    <property type="match status" value="1"/>
</dbReference>
<feature type="chain" id="PRO_5043699297" description="Stigma-specific STIG1-like protein 1" evidence="3">
    <location>
        <begin position="17"/>
        <end position="162"/>
    </location>
</feature>
<evidence type="ECO:0000256" key="2">
    <source>
        <dbReference type="ARBA" id="ARBA00022729"/>
    </source>
</evidence>
<dbReference type="Pfam" id="PF04885">
    <property type="entry name" value="Stig1"/>
    <property type="match status" value="1"/>
</dbReference>
<accession>A0AAW1IIR0</accession>
<dbReference type="AlphaFoldDB" id="A0AAW1IIR0"/>
<keyword evidence="5" id="KW-1185">Reference proteome</keyword>
<evidence type="ECO:0000256" key="1">
    <source>
        <dbReference type="ARBA" id="ARBA00006010"/>
    </source>
</evidence>
<protein>
    <recommendedName>
        <fullName evidence="6">Stigma-specific STIG1-like protein 1</fullName>
    </recommendedName>
</protein>
<dbReference type="Proteomes" id="UP001443914">
    <property type="component" value="Unassembled WGS sequence"/>
</dbReference>
<reference evidence="4" key="1">
    <citation type="submission" date="2024-03" db="EMBL/GenBank/DDBJ databases">
        <title>WGS assembly of Saponaria officinalis var. Norfolk2.</title>
        <authorList>
            <person name="Jenkins J."/>
            <person name="Shu S."/>
            <person name="Grimwood J."/>
            <person name="Barry K."/>
            <person name="Goodstein D."/>
            <person name="Schmutz J."/>
            <person name="Leebens-Mack J."/>
            <person name="Osbourn A."/>
        </authorList>
    </citation>
    <scope>NUCLEOTIDE SEQUENCE [LARGE SCALE GENOMIC DNA]</scope>
    <source>
        <strain evidence="4">JIC</strain>
    </source>
</reference>
<sequence>MRKMVKSIFLVVSTLAMVIVLGSLTITYDNHPQNNNNNIDSDTNRQPSLVLPSKRVSRFLAQNGNYGSTRNPKAADHCNKDNEICTQQGIAYGTNSTCCNNKCMDLNEDDKNCGACKNKCKYTQHCCRGQCVNLAYDPRFCGSCYNKCKPKQYCVYGICDYA</sequence>
<name>A0AAW1IIR0_SAPOF</name>
<evidence type="ECO:0000313" key="4">
    <source>
        <dbReference type="EMBL" id="KAK9689227.1"/>
    </source>
</evidence>
<evidence type="ECO:0000313" key="5">
    <source>
        <dbReference type="Proteomes" id="UP001443914"/>
    </source>
</evidence>
<feature type="signal peptide" evidence="3">
    <location>
        <begin position="1"/>
        <end position="16"/>
    </location>
</feature>
<comment type="similarity">
    <text evidence="1">Belongs to the STIG1 family.</text>
</comment>
<gene>
    <name evidence="4" type="ORF">RND81_09G044600</name>
</gene>
<evidence type="ECO:0008006" key="6">
    <source>
        <dbReference type="Google" id="ProtNLM"/>
    </source>
</evidence>
<keyword evidence="2 3" id="KW-0732">Signal</keyword>
<organism evidence="4 5">
    <name type="scientific">Saponaria officinalis</name>
    <name type="common">Common soapwort</name>
    <name type="synonym">Lychnis saponaria</name>
    <dbReference type="NCBI Taxonomy" id="3572"/>
    <lineage>
        <taxon>Eukaryota</taxon>
        <taxon>Viridiplantae</taxon>
        <taxon>Streptophyta</taxon>
        <taxon>Embryophyta</taxon>
        <taxon>Tracheophyta</taxon>
        <taxon>Spermatophyta</taxon>
        <taxon>Magnoliopsida</taxon>
        <taxon>eudicotyledons</taxon>
        <taxon>Gunneridae</taxon>
        <taxon>Pentapetalae</taxon>
        <taxon>Caryophyllales</taxon>
        <taxon>Caryophyllaceae</taxon>
        <taxon>Caryophylleae</taxon>
        <taxon>Saponaria</taxon>
    </lineage>
</organism>
<evidence type="ECO:0000256" key="3">
    <source>
        <dbReference type="SAM" id="SignalP"/>
    </source>
</evidence>
<comment type="caution">
    <text evidence="4">The sequence shown here is derived from an EMBL/GenBank/DDBJ whole genome shotgun (WGS) entry which is preliminary data.</text>
</comment>
<dbReference type="InterPro" id="IPR006969">
    <property type="entry name" value="Stig-like"/>
</dbReference>
<dbReference type="PANTHER" id="PTHR33227:SF18">
    <property type="entry name" value="STIGMA-SPECIFIC STIG1-LIKE PROTEIN 3"/>
    <property type="match status" value="1"/>
</dbReference>
<proteinExistence type="inferred from homology"/>